<keyword evidence="1" id="KW-0812">Transmembrane</keyword>
<organism evidence="2 3">
    <name type="scientific">Nonomuraea wenchangensis</name>
    <dbReference type="NCBI Taxonomy" id="568860"/>
    <lineage>
        <taxon>Bacteria</taxon>
        <taxon>Bacillati</taxon>
        <taxon>Actinomycetota</taxon>
        <taxon>Actinomycetes</taxon>
        <taxon>Streptosporangiales</taxon>
        <taxon>Streptosporangiaceae</taxon>
        <taxon>Nonomuraea</taxon>
    </lineage>
</organism>
<name>A0A1I0G735_9ACTN</name>
<dbReference type="Proteomes" id="UP000199361">
    <property type="component" value="Unassembled WGS sequence"/>
</dbReference>
<feature type="transmembrane region" description="Helical" evidence="1">
    <location>
        <begin position="29"/>
        <end position="49"/>
    </location>
</feature>
<keyword evidence="1" id="KW-0472">Membrane</keyword>
<keyword evidence="3" id="KW-1185">Reference proteome</keyword>
<dbReference type="OrthoDB" id="3527508at2"/>
<dbReference type="EMBL" id="FOHX01000003">
    <property type="protein sequence ID" value="SET65753.1"/>
    <property type="molecule type" value="Genomic_DNA"/>
</dbReference>
<reference evidence="2 3" key="1">
    <citation type="submission" date="2016-10" db="EMBL/GenBank/DDBJ databases">
        <authorList>
            <person name="de Groot N.N."/>
        </authorList>
    </citation>
    <scope>NUCLEOTIDE SEQUENCE [LARGE SCALE GENOMIC DNA]</scope>
    <source>
        <strain evidence="2 3">CGMCC 4.5598</strain>
    </source>
</reference>
<dbReference type="AlphaFoldDB" id="A0A1I0G735"/>
<evidence type="ECO:0000256" key="1">
    <source>
        <dbReference type="SAM" id="Phobius"/>
    </source>
</evidence>
<dbReference type="RefSeq" id="WP_091080470.1">
    <property type="nucleotide sequence ID" value="NZ_FOHX01000003.1"/>
</dbReference>
<proteinExistence type="predicted"/>
<evidence type="ECO:0000313" key="2">
    <source>
        <dbReference type="EMBL" id="SET65753.1"/>
    </source>
</evidence>
<evidence type="ECO:0000313" key="3">
    <source>
        <dbReference type="Proteomes" id="UP000199361"/>
    </source>
</evidence>
<gene>
    <name evidence="2" type="ORF">SAMN05421811_103748</name>
</gene>
<accession>A0A1I0G735</accession>
<protein>
    <submittedName>
        <fullName evidence="2">Uncharacterized protein</fullName>
    </submittedName>
</protein>
<dbReference type="STRING" id="568860.SAMN05421811_103748"/>
<keyword evidence="1" id="KW-1133">Transmembrane helix</keyword>
<sequence>MSFEEQILMEVKAEIIARAERRRRTRKRLFAGAAMAGLAAVAAVAVPLLTGSEQAAYAVTKNTNGTINVKLNEFKDADKLEQDLKRMGVSADITYLEAGKTCQGTRGDIVGGGSPEEWENSASAKAARLLAGGGVEIDPRQVGNGQTLVMMFAGDKDHVFGAKKSGTQWSLPTYVVNGQVKPCVVVDDPLWKDVDGSGRPPAGS</sequence>